<keyword evidence="2" id="KW-1185">Reference proteome</keyword>
<gene>
    <name evidence="1" type="ORF">SAMN05660349_02297</name>
</gene>
<dbReference type="EMBL" id="FUYQ01000016">
    <property type="protein sequence ID" value="SKB67295.1"/>
    <property type="molecule type" value="Genomic_DNA"/>
</dbReference>
<organism evidence="1 2">
    <name type="scientific">Parabacteroides chartae</name>
    <dbReference type="NCBI Taxonomy" id="1037355"/>
    <lineage>
        <taxon>Bacteria</taxon>
        <taxon>Pseudomonadati</taxon>
        <taxon>Bacteroidota</taxon>
        <taxon>Bacteroidia</taxon>
        <taxon>Bacteroidales</taxon>
        <taxon>Tannerellaceae</taxon>
        <taxon>Parabacteroides</taxon>
    </lineage>
</organism>
<dbReference type="Proteomes" id="UP000190852">
    <property type="component" value="Unassembled WGS sequence"/>
</dbReference>
<sequence>MSKNLIIVIFCFLFLCCRGESNDCKNSYQKAKINLNKYYEDRSSSHLDSALYYANQLSACTEYKVRAVNLKITVYTLLKKYEMGCKYLDSLNVTDFSLPYQKTLYMKTFEGLSFEQRDDYTKRNACYKEIVAEIERYLNTNPLDKNAIADLFYTKLKYEEKKVVINEINLMQSQKKNDKEFFEALKETINAME</sequence>
<dbReference type="RefSeq" id="WP_079683759.1">
    <property type="nucleotide sequence ID" value="NZ_FUYQ01000016.1"/>
</dbReference>
<protein>
    <submittedName>
        <fullName evidence="1">Uncharacterized protein</fullName>
    </submittedName>
</protein>
<evidence type="ECO:0000313" key="1">
    <source>
        <dbReference type="EMBL" id="SKB67295.1"/>
    </source>
</evidence>
<proteinExistence type="predicted"/>
<accession>A0A1T5D6I0</accession>
<reference evidence="2" key="1">
    <citation type="submission" date="2017-02" db="EMBL/GenBank/DDBJ databases">
        <authorList>
            <person name="Varghese N."/>
            <person name="Submissions S."/>
        </authorList>
    </citation>
    <scope>NUCLEOTIDE SEQUENCE [LARGE SCALE GENOMIC DNA]</scope>
    <source>
        <strain evidence="2">DSM 24967</strain>
    </source>
</reference>
<dbReference type="AlphaFoldDB" id="A0A1T5D6I0"/>
<evidence type="ECO:0000313" key="2">
    <source>
        <dbReference type="Proteomes" id="UP000190852"/>
    </source>
</evidence>
<name>A0A1T5D6I0_9BACT</name>